<dbReference type="EMBL" id="CP002833">
    <property type="protein sequence ID" value="AFI65746.1"/>
    <property type="molecule type" value="Genomic_DNA"/>
</dbReference>
<dbReference type="Proteomes" id="UP000010087">
    <property type="component" value="Chromosome 1"/>
</dbReference>
<gene>
    <name evidence="1" type="ordered locus">BP1026B_I1096</name>
</gene>
<evidence type="ECO:0000313" key="2">
    <source>
        <dbReference type="Proteomes" id="UP000010087"/>
    </source>
</evidence>
<dbReference type="PATRIC" id="fig|884204.3.peg.1200"/>
<evidence type="ECO:0000313" key="1">
    <source>
        <dbReference type="EMBL" id="AFI65746.1"/>
    </source>
</evidence>
<protein>
    <submittedName>
        <fullName evidence="1">Uncharacterized protein</fullName>
    </submittedName>
</protein>
<reference evidence="1 2" key="1">
    <citation type="journal article" date="2012" name="PLoS ONE">
        <title>Evolution of Burkholderia pseudomallei in recurrent melioidosis.</title>
        <authorList>
            <person name="Hayden H.S."/>
            <person name="Lim R."/>
            <person name="Brittnacher M.J."/>
            <person name="Sims E.H."/>
            <person name="Ramage E.R."/>
            <person name="Fong C."/>
            <person name="Wu Z."/>
            <person name="Crist E."/>
            <person name="Chang J."/>
            <person name="Zhou Y."/>
            <person name="Radey M."/>
            <person name="Rohmer L."/>
            <person name="Haugen E."/>
            <person name="Gillett W."/>
            <person name="Wuthiekanun V."/>
            <person name="Peacock S.J."/>
            <person name="Kaul R."/>
            <person name="Miller S.I."/>
            <person name="Manoil C."/>
            <person name="Jacobs M.A."/>
        </authorList>
    </citation>
    <scope>NUCLEOTIDE SEQUENCE [LARGE SCALE GENOMIC DNA]</scope>
    <source>
        <strain evidence="1 2">1026b</strain>
    </source>
</reference>
<sequence length="62" mass="6721">MRSESTHDGRGEVWSAWDEDRSTGRVTARGFVFDDAMDRIVWAMDHAGDRAVAVLAIGAAAA</sequence>
<dbReference type="AlphaFoldDB" id="A0A0H3HII8"/>
<dbReference type="KEGG" id="bpz:BP1026B_I1096"/>
<accession>A0A0H3HII8</accession>
<organism evidence="1 2">
    <name type="scientific">Burkholderia pseudomallei (strain 1026b)</name>
    <dbReference type="NCBI Taxonomy" id="884204"/>
    <lineage>
        <taxon>Bacteria</taxon>
        <taxon>Pseudomonadati</taxon>
        <taxon>Pseudomonadota</taxon>
        <taxon>Betaproteobacteria</taxon>
        <taxon>Burkholderiales</taxon>
        <taxon>Burkholderiaceae</taxon>
        <taxon>Burkholderia</taxon>
        <taxon>pseudomallei group</taxon>
    </lineage>
</organism>
<proteinExistence type="predicted"/>
<name>A0A0H3HII8_BURP2</name>